<reference evidence="1" key="1">
    <citation type="submission" date="2015-04" db="UniProtKB">
        <authorList>
            <consortium name="EnsemblPlants"/>
        </authorList>
    </citation>
    <scope>IDENTIFICATION</scope>
</reference>
<sequence length="90" mass="9857">MADEVGKASVRVSTSKRARHRLQEVSTRRLARDGSSLAATALSFRLIGSSGRGAPETRRRLADCLSGKLLLERWLSRIPADGWGMHLVSL</sequence>
<name>A0A0D9ZYE2_9ORYZ</name>
<dbReference type="EnsemblPlants" id="OGLUM05G15100.1">
    <property type="protein sequence ID" value="OGLUM05G15100.1"/>
    <property type="gene ID" value="OGLUM05G15100"/>
</dbReference>
<dbReference type="HOGENOM" id="CLU_2444723_0_0_1"/>
<dbReference type="Proteomes" id="UP000026961">
    <property type="component" value="Chromosome 5"/>
</dbReference>
<evidence type="ECO:0000313" key="1">
    <source>
        <dbReference type="EnsemblPlants" id="OGLUM05G15100.1"/>
    </source>
</evidence>
<dbReference type="Gramene" id="OGLUM05G15100.1">
    <property type="protein sequence ID" value="OGLUM05G15100.1"/>
    <property type="gene ID" value="OGLUM05G15100"/>
</dbReference>
<proteinExistence type="predicted"/>
<reference evidence="1" key="2">
    <citation type="submission" date="2018-05" db="EMBL/GenBank/DDBJ databases">
        <title>OgluRS3 (Oryza glumaepatula Reference Sequence Version 3).</title>
        <authorList>
            <person name="Zhang J."/>
            <person name="Kudrna D."/>
            <person name="Lee S."/>
            <person name="Talag J."/>
            <person name="Welchert J."/>
            <person name="Wing R.A."/>
        </authorList>
    </citation>
    <scope>NUCLEOTIDE SEQUENCE [LARGE SCALE GENOMIC DNA]</scope>
</reference>
<dbReference type="AlphaFoldDB" id="A0A0D9ZYE2"/>
<accession>A0A0D9ZYE2</accession>
<organism evidence="1">
    <name type="scientific">Oryza glumipatula</name>
    <dbReference type="NCBI Taxonomy" id="40148"/>
    <lineage>
        <taxon>Eukaryota</taxon>
        <taxon>Viridiplantae</taxon>
        <taxon>Streptophyta</taxon>
        <taxon>Embryophyta</taxon>
        <taxon>Tracheophyta</taxon>
        <taxon>Spermatophyta</taxon>
        <taxon>Magnoliopsida</taxon>
        <taxon>Liliopsida</taxon>
        <taxon>Poales</taxon>
        <taxon>Poaceae</taxon>
        <taxon>BOP clade</taxon>
        <taxon>Oryzoideae</taxon>
        <taxon>Oryzeae</taxon>
        <taxon>Oryzinae</taxon>
        <taxon>Oryza</taxon>
    </lineage>
</organism>
<evidence type="ECO:0000313" key="2">
    <source>
        <dbReference type="Proteomes" id="UP000026961"/>
    </source>
</evidence>
<keyword evidence="2" id="KW-1185">Reference proteome</keyword>
<protein>
    <submittedName>
        <fullName evidence="1">Uncharacterized protein</fullName>
    </submittedName>
</protein>